<comment type="caution">
    <text evidence="1">The sequence shown here is derived from an EMBL/GenBank/DDBJ whole genome shotgun (WGS) entry which is preliminary data.</text>
</comment>
<dbReference type="EMBL" id="JACHGF010000014">
    <property type="protein sequence ID" value="MBB5287181.1"/>
    <property type="molecule type" value="Genomic_DNA"/>
</dbReference>
<dbReference type="RefSeq" id="WP_184179023.1">
    <property type="nucleotide sequence ID" value="NZ_JACHGF010000014.1"/>
</dbReference>
<name>A0A840TTA0_9BACT</name>
<sequence>MVLVFKTSVQTKANVRRLKPLLDELVVERGRWNFDLEDCDRIFRLESEGISSHRVISFFKEQGLECQELT</sequence>
<gene>
    <name evidence="1" type="ORF">HNQ92_005343</name>
</gene>
<evidence type="ECO:0000313" key="1">
    <source>
        <dbReference type="EMBL" id="MBB5287181.1"/>
    </source>
</evidence>
<dbReference type="AlphaFoldDB" id="A0A840TTA0"/>
<proteinExistence type="predicted"/>
<reference evidence="1 2" key="1">
    <citation type="submission" date="2020-08" db="EMBL/GenBank/DDBJ databases">
        <title>Genomic Encyclopedia of Type Strains, Phase IV (KMG-IV): sequencing the most valuable type-strain genomes for metagenomic binning, comparative biology and taxonomic classification.</title>
        <authorList>
            <person name="Goeker M."/>
        </authorList>
    </citation>
    <scope>NUCLEOTIDE SEQUENCE [LARGE SCALE GENOMIC DNA]</scope>
    <source>
        <strain evidence="1 2">DSM 105074</strain>
    </source>
</reference>
<keyword evidence="2" id="KW-1185">Reference proteome</keyword>
<protein>
    <submittedName>
        <fullName evidence="1">Uncharacterized protein</fullName>
    </submittedName>
</protein>
<organism evidence="1 2">
    <name type="scientific">Rhabdobacter roseus</name>
    <dbReference type="NCBI Taxonomy" id="1655419"/>
    <lineage>
        <taxon>Bacteria</taxon>
        <taxon>Pseudomonadati</taxon>
        <taxon>Bacteroidota</taxon>
        <taxon>Cytophagia</taxon>
        <taxon>Cytophagales</taxon>
        <taxon>Cytophagaceae</taxon>
        <taxon>Rhabdobacter</taxon>
    </lineage>
</organism>
<accession>A0A840TTA0</accession>
<dbReference type="Proteomes" id="UP000557307">
    <property type="component" value="Unassembled WGS sequence"/>
</dbReference>
<evidence type="ECO:0000313" key="2">
    <source>
        <dbReference type="Proteomes" id="UP000557307"/>
    </source>
</evidence>